<evidence type="ECO:0000313" key="4">
    <source>
        <dbReference type="EMBL" id="EAX47302.1"/>
    </source>
</evidence>
<dbReference type="AlphaFoldDB" id="A1HRH1"/>
<dbReference type="Pfam" id="PF03968">
    <property type="entry name" value="LptD_N"/>
    <property type="match status" value="1"/>
</dbReference>
<protein>
    <submittedName>
        <fullName evidence="4">OstA family protein</fullName>
    </submittedName>
</protein>
<dbReference type="OrthoDB" id="1629906at2"/>
<evidence type="ECO:0000313" key="5">
    <source>
        <dbReference type="Proteomes" id="UP000005139"/>
    </source>
</evidence>
<evidence type="ECO:0000259" key="3">
    <source>
        <dbReference type="Pfam" id="PF03968"/>
    </source>
</evidence>
<dbReference type="eggNOG" id="COG1452">
    <property type="taxonomic scope" value="Bacteria"/>
</dbReference>
<dbReference type="PANTHER" id="PTHR30189">
    <property type="entry name" value="LPS-ASSEMBLY PROTEIN"/>
    <property type="match status" value="1"/>
</dbReference>
<dbReference type="Proteomes" id="UP000005139">
    <property type="component" value="Unassembled WGS sequence"/>
</dbReference>
<dbReference type="InterPro" id="IPR005653">
    <property type="entry name" value="OstA-like_N"/>
</dbReference>
<keyword evidence="2" id="KW-0732">Signal</keyword>
<keyword evidence="1" id="KW-0998">Cell outer membrane</keyword>
<feature type="chain" id="PRO_5039228768" evidence="2">
    <location>
        <begin position="23"/>
        <end position="465"/>
    </location>
</feature>
<dbReference type="EMBL" id="AAWL01000011">
    <property type="protein sequence ID" value="EAX47302.1"/>
    <property type="molecule type" value="Genomic_DNA"/>
</dbReference>
<accession>A1HRH1</accession>
<dbReference type="PANTHER" id="PTHR30189:SF1">
    <property type="entry name" value="LPS-ASSEMBLY PROTEIN LPTD"/>
    <property type="match status" value="1"/>
</dbReference>
<evidence type="ECO:0000256" key="2">
    <source>
        <dbReference type="SAM" id="SignalP"/>
    </source>
</evidence>
<keyword evidence="5" id="KW-1185">Reference proteome</keyword>
<proteinExistence type="predicted"/>
<organism evidence="4 5">
    <name type="scientific">Thermosinus carboxydivorans Nor1</name>
    <dbReference type="NCBI Taxonomy" id="401526"/>
    <lineage>
        <taxon>Bacteria</taxon>
        <taxon>Bacillati</taxon>
        <taxon>Bacillota</taxon>
        <taxon>Negativicutes</taxon>
        <taxon>Selenomonadales</taxon>
        <taxon>Sporomusaceae</taxon>
        <taxon>Thermosinus</taxon>
    </lineage>
</organism>
<dbReference type="GO" id="GO:0009279">
    <property type="term" value="C:cell outer membrane"/>
    <property type="evidence" value="ECO:0007669"/>
    <property type="project" value="TreeGrafter"/>
</dbReference>
<dbReference type="RefSeq" id="WP_007289629.1">
    <property type="nucleotide sequence ID" value="NZ_AAWL01000011.1"/>
</dbReference>
<dbReference type="InterPro" id="IPR050218">
    <property type="entry name" value="LptD"/>
</dbReference>
<evidence type="ECO:0000256" key="1">
    <source>
        <dbReference type="ARBA" id="ARBA00023237"/>
    </source>
</evidence>
<gene>
    <name evidence="4" type="ORF">TcarDRAFT_1320</name>
</gene>
<reference evidence="4 5" key="2">
    <citation type="submission" date="2007-01" db="EMBL/GenBank/DDBJ databases">
        <title>Sequencing of the draft genome and assembly of Thermosinus carboxydivorans Nor1.</title>
        <authorList>
            <consortium name="US DOE Joint Genome Institute (JGI-PGF)"/>
            <person name="Copeland A."/>
            <person name="Lucas S."/>
            <person name="Lapidus A."/>
            <person name="Barry K."/>
            <person name="Glavina del Rio T."/>
            <person name="Dalin E."/>
            <person name="Tice H."/>
            <person name="Bruce D."/>
            <person name="Pitluck S."/>
            <person name="Richardson P."/>
        </authorList>
    </citation>
    <scope>NUCLEOTIDE SEQUENCE [LARGE SCALE GENOMIC DNA]</scope>
    <source>
        <strain evidence="4 5">Nor1</strain>
    </source>
</reference>
<keyword evidence="1" id="KW-0472">Membrane</keyword>
<feature type="signal peptide" evidence="2">
    <location>
        <begin position="1"/>
        <end position="22"/>
    </location>
</feature>
<reference evidence="4 5" key="1">
    <citation type="submission" date="2007-01" db="EMBL/GenBank/DDBJ databases">
        <title>Annotation of the draft genome assembly of Thermosinus carboxydivorans Nor1.</title>
        <authorList>
            <consortium name="US DOE Joint Genome Institute (JGI-ORNL)"/>
            <person name="Larimer F."/>
            <person name="Land M."/>
            <person name="Hauser L."/>
        </authorList>
    </citation>
    <scope>NUCLEOTIDE SEQUENCE [LARGE SCALE GENOMIC DNA]</scope>
    <source>
        <strain evidence="4 5">Nor1</strain>
    </source>
</reference>
<name>A1HRH1_9FIRM</name>
<comment type="caution">
    <text evidence="4">The sequence shown here is derived from an EMBL/GenBank/DDBJ whole genome shotgun (WGS) entry which is preliminary data.</text>
</comment>
<feature type="domain" description="Organic solvent tolerance-like N-terminal" evidence="3">
    <location>
        <begin position="48"/>
        <end position="141"/>
    </location>
</feature>
<sequence length="465" mass="53147" precursor="true">MNNKNRLLLGILALLLAFGAGNGTGAAATKAADKKAAAQTQTKAPIVIEADKLYFSDLTGDLFAQGNVQVTQDQDKLFAALVQGNTKQGEVWVDGKATLVQPEAKLTGQKIRYNYQQKNGTIQNAAGTIGNERVSAQNIQILPNEMILHDGTMTKCPAQVPDYHISADKVEIWPGEKMIAYNAKFWIKDKVIFSLPKYQKSLRKKDSQSEFPRVGYYSEDGFYIKQYLETPVTENVAAFADLAYYTKSGFKPAFGLIDREKSYTFTVVDGDYRDSDGNWIKKEPEFKLDLGSRRLGSLPVSYSFYALYGKWTDDYKSSWHQDYNLYFSRDPIKLDPSLNLYLGTGIEQVHESYDGSTQNIYKFDATLAKTWSPRLSLWVGYHYTRNNATLFDYERTDLAKELDTGFSYRMDRLNAISFNQSYDLNNNRVYDQDITWHRNLHCWEAAITYRIKRQQIVFDINTVKW</sequence>
<dbReference type="GO" id="GO:1990351">
    <property type="term" value="C:transporter complex"/>
    <property type="evidence" value="ECO:0007669"/>
    <property type="project" value="TreeGrafter"/>
</dbReference>